<dbReference type="OrthoDB" id="187139at2759"/>
<sequence length="492" mass="55100">MVETVTTPFWWRCTQFHHPRRWLPAVFITHKAIITALWIAFLVTLFWWQMDSTTTGILIFRRVFPARQLPSLRHVGFNLTDFGGVGDGVTVNTAAFEKAVLAISRKGGGQLNVPPGYWLTAPFNLTSHMTLFLAEGAVILGVDDEKYWPLMPPLPSYGYGREHRGPRYGSLIHGQNLKDVVITGHNGTINGQGQAWWKKFRQKLLNHTRGPLVQIMWSTDILISNITLQDSPFWTLHPYDCKNVTIRNVTILAPIAGAPNTDGIDPDSCEDVLIENCYISVGDDGIAIKSGWDQYGIAYGRPSKNILIRNLVIRSNVSAGVSIGSEMSGGVSNVTVENVLIWNSRRAVRIKTAPGRGGYVRDITYRNLTFENVRVGIVIKTDYNEHADERFDPKALPVLKDISYTSIHGEGVRVPVQIHGSKEIPVKNVTFRDMSVGLSYKKKHIFQCAFVQGRVIGTIFPAPCENLDLYDEQGHLIRRSDSQNATDIDYDI</sequence>
<dbReference type="EMBL" id="MJEQ01037188">
    <property type="protein sequence ID" value="OIT01690.1"/>
    <property type="molecule type" value="Genomic_DNA"/>
</dbReference>
<dbReference type="Gene3D" id="2.160.20.10">
    <property type="entry name" value="Single-stranded right-handed beta-helix, Pectin lyase-like"/>
    <property type="match status" value="1"/>
</dbReference>
<dbReference type="GO" id="GO:0004650">
    <property type="term" value="F:polygalacturonase activity"/>
    <property type="evidence" value="ECO:0007669"/>
    <property type="project" value="InterPro"/>
</dbReference>
<feature type="transmembrane region" description="Helical" evidence="5">
    <location>
        <begin position="22"/>
        <end position="48"/>
    </location>
</feature>
<keyword evidence="5" id="KW-0472">Membrane</keyword>
<evidence type="ECO:0000256" key="2">
    <source>
        <dbReference type="ARBA" id="ARBA00022801"/>
    </source>
</evidence>
<proteinExistence type="inferred from homology"/>
<organism evidence="6 7">
    <name type="scientific">Nicotiana attenuata</name>
    <name type="common">Coyote tobacco</name>
    <dbReference type="NCBI Taxonomy" id="49451"/>
    <lineage>
        <taxon>Eukaryota</taxon>
        <taxon>Viridiplantae</taxon>
        <taxon>Streptophyta</taxon>
        <taxon>Embryophyta</taxon>
        <taxon>Tracheophyta</taxon>
        <taxon>Spermatophyta</taxon>
        <taxon>Magnoliopsida</taxon>
        <taxon>eudicotyledons</taxon>
        <taxon>Gunneridae</taxon>
        <taxon>Pentapetalae</taxon>
        <taxon>asterids</taxon>
        <taxon>lamiids</taxon>
        <taxon>Solanales</taxon>
        <taxon>Solanaceae</taxon>
        <taxon>Nicotianoideae</taxon>
        <taxon>Nicotianeae</taxon>
        <taxon>Nicotiana</taxon>
    </lineage>
</organism>
<evidence type="ECO:0000313" key="6">
    <source>
        <dbReference type="EMBL" id="OIT01690.1"/>
    </source>
</evidence>
<dbReference type="InterPro" id="IPR012334">
    <property type="entry name" value="Pectin_lyas_fold"/>
</dbReference>
<dbReference type="InterPro" id="IPR051801">
    <property type="entry name" value="GH28_Enzymes"/>
</dbReference>
<keyword evidence="2 4" id="KW-0378">Hydrolase</keyword>
<comment type="caution">
    <text evidence="6">The sequence shown here is derived from an EMBL/GenBank/DDBJ whole genome shotgun (WGS) entry which is preliminary data.</text>
</comment>
<comment type="similarity">
    <text evidence="1 4">Belongs to the glycosyl hydrolase 28 family.</text>
</comment>
<protein>
    <submittedName>
        <fullName evidence="6">Polygalacturonase</fullName>
    </submittedName>
</protein>
<gene>
    <name evidence="6" type="ORF">A4A49_10089</name>
</gene>
<keyword evidence="5" id="KW-1133">Transmembrane helix</keyword>
<dbReference type="SUPFAM" id="SSF51126">
    <property type="entry name" value="Pectin lyase-like"/>
    <property type="match status" value="1"/>
</dbReference>
<name>A0A1J6IAT7_NICAT</name>
<evidence type="ECO:0000256" key="3">
    <source>
        <dbReference type="ARBA" id="ARBA00023295"/>
    </source>
</evidence>
<dbReference type="Proteomes" id="UP000187609">
    <property type="component" value="Unassembled WGS sequence"/>
</dbReference>
<reference evidence="6" key="1">
    <citation type="submission" date="2016-11" db="EMBL/GenBank/DDBJ databases">
        <title>The genome of Nicotiana attenuata.</title>
        <authorList>
            <person name="Xu S."/>
            <person name="Brockmoeller T."/>
            <person name="Gaquerel E."/>
            <person name="Navarro A."/>
            <person name="Kuhl H."/>
            <person name="Gase K."/>
            <person name="Ling Z."/>
            <person name="Zhou W."/>
            <person name="Kreitzer C."/>
            <person name="Stanke M."/>
            <person name="Tang H."/>
            <person name="Lyons E."/>
            <person name="Pandey P."/>
            <person name="Pandey S.P."/>
            <person name="Timmermann B."/>
            <person name="Baldwin I.T."/>
        </authorList>
    </citation>
    <scope>NUCLEOTIDE SEQUENCE [LARGE SCALE GENOMIC DNA]</scope>
    <source>
        <strain evidence="6">UT</strain>
    </source>
</reference>
<dbReference type="InterPro" id="IPR000743">
    <property type="entry name" value="Glyco_hydro_28"/>
</dbReference>
<evidence type="ECO:0000256" key="5">
    <source>
        <dbReference type="SAM" id="Phobius"/>
    </source>
</evidence>
<dbReference type="OMA" id="LWQRDIV"/>
<evidence type="ECO:0000256" key="4">
    <source>
        <dbReference type="RuleBase" id="RU361169"/>
    </source>
</evidence>
<dbReference type="KEGG" id="nau:109226584"/>
<dbReference type="Gramene" id="OIT01690">
    <property type="protein sequence ID" value="OIT01690"/>
    <property type="gene ID" value="A4A49_10089"/>
</dbReference>
<dbReference type="InterPro" id="IPR006626">
    <property type="entry name" value="PbH1"/>
</dbReference>
<evidence type="ECO:0000256" key="1">
    <source>
        <dbReference type="ARBA" id="ARBA00008834"/>
    </source>
</evidence>
<dbReference type="AlphaFoldDB" id="A0A1J6IAT7"/>
<dbReference type="PANTHER" id="PTHR31339:SF62">
    <property type="entry name" value="POLYGALACTURONASE-RELATED"/>
    <property type="match status" value="1"/>
</dbReference>
<dbReference type="Pfam" id="PF00295">
    <property type="entry name" value="Glyco_hydro_28"/>
    <property type="match status" value="1"/>
</dbReference>
<dbReference type="PANTHER" id="PTHR31339">
    <property type="entry name" value="PECTIN LYASE-RELATED"/>
    <property type="match status" value="1"/>
</dbReference>
<dbReference type="SMART" id="SM00710">
    <property type="entry name" value="PbH1"/>
    <property type="match status" value="6"/>
</dbReference>
<keyword evidence="3 4" id="KW-0326">Glycosidase</keyword>
<accession>A0A1J6IAT7</accession>
<dbReference type="GO" id="GO:0005975">
    <property type="term" value="P:carbohydrate metabolic process"/>
    <property type="evidence" value="ECO:0007669"/>
    <property type="project" value="InterPro"/>
</dbReference>
<evidence type="ECO:0000313" key="7">
    <source>
        <dbReference type="Proteomes" id="UP000187609"/>
    </source>
</evidence>
<keyword evidence="7" id="KW-1185">Reference proteome</keyword>
<dbReference type="SMR" id="A0A1J6IAT7"/>
<dbReference type="InterPro" id="IPR011050">
    <property type="entry name" value="Pectin_lyase_fold/virulence"/>
</dbReference>
<keyword evidence="5" id="KW-0812">Transmembrane</keyword>